<dbReference type="Gene3D" id="3.40.190.10">
    <property type="entry name" value="Periplasmic binding protein-like II"/>
    <property type="match status" value="1"/>
</dbReference>
<feature type="chain" id="PRO_5046843027" evidence="2">
    <location>
        <begin position="24"/>
        <end position="321"/>
    </location>
</feature>
<gene>
    <name evidence="3" type="ORF">AAIK43_22955</name>
</gene>
<dbReference type="InterPro" id="IPR005064">
    <property type="entry name" value="BUG"/>
</dbReference>
<dbReference type="Pfam" id="PF03401">
    <property type="entry name" value="TctC"/>
    <property type="match status" value="1"/>
</dbReference>
<dbReference type="PIRSF" id="PIRSF017082">
    <property type="entry name" value="YflP"/>
    <property type="match status" value="1"/>
</dbReference>
<dbReference type="Gene3D" id="3.40.190.150">
    <property type="entry name" value="Bordetella uptake gene, domain 1"/>
    <property type="match status" value="1"/>
</dbReference>
<organism evidence="3 4">
    <name type="scientific">Achromobacter denitrificans</name>
    <name type="common">Alcaligenes denitrificans</name>
    <dbReference type="NCBI Taxonomy" id="32002"/>
    <lineage>
        <taxon>Bacteria</taxon>
        <taxon>Pseudomonadati</taxon>
        <taxon>Pseudomonadota</taxon>
        <taxon>Betaproteobacteria</taxon>
        <taxon>Burkholderiales</taxon>
        <taxon>Alcaligenaceae</taxon>
        <taxon>Achromobacter</taxon>
    </lineage>
</organism>
<evidence type="ECO:0000313" key="3">
    <source>
        <dbReference type="EMBL" id="XAN14231.1"/>
    </source>
</evidence>
<dbReference type="EMBL" id="CP154792">
    <property type="protein sequence ID" value="XAN14231.1"/>
    <property type="molecule type" value="Genomic_DNA"/>
</dbReference>
<dbReference type="Proteomes" id="UP001446337">
    <property type="component" value="Chromosome"/>
</dbReference>
<dbReference type="CDD" id="cd07012">
    <property type="entry name" value="PBP2_Bug_TTT"/>
    <property type="match status" value="1"/>
</dbReference>
<comment type="similarity">
    <text evidence="1">Belongs to the UPF0065 (bug) family.</text>
</comment>
<name>A0ABZ3FWZ7_ACHDE</name>
<accession>A0ABZ3FWZ7</accession>
<dbReference type="PANTHER" id="PTHR42928">
    <property type="entry name" value="TRICARBOXYLATE-BINDING PROTEIN"/>
    <property type="match status" value="1"/>
</dbReference>
<sequence>MTAFPLRWCAAALALCLAGAAQAAQAWPEQPITLIVPFGAGGITDLTARTVARQLQAELGKPVIVENKPGAGGNIAADIVARAKPDGYTLMIITNGMVAVNPLIHRQLGYDAFRDFAYVSMIASTPLVLVVPESSPVKDLPSLIGRARTRPEAVSFASSGQGTSIHQVFALLQKETGTSLMHVPYKSGAEAATALLSGVVDVTAVETVVVGPFVQSGKMRALGVTSSKPVPNLPEVPVASAGLGAEFDVGSISGLVAPAATPASILAALERAMQVVAQSDGMAQLYAQGSQPMPTGSRVFQERMRQEEAKWRRVFAGDPAK</sequence>
<reference evidence="3 4" key="1">
    <citation type="submission" date="2024-05" db="EMBL/GenBank/DDBJ databases">
        <title>Achromobacter denitrificans. BP1, complete genome.</title>
        <authorList>
            <person name="Zhang B."/>
        </authorList>
    </citation>
    <scope>NUCLEOTIDE SEQUENCE [LARGE SCALE GENOMIC DNA]</scope>
    <source>
        <strain evidence="3 4">BP1</strain>
    </source>
</reference>
<keyword evidence="4" id="KW-1185">Reference proteome</keyword>
<dbReference type="PANTHER" id="PTHR42928:SF5">
    <property type="entry name" value="BLR1237 PROTEIN"/>
    <property type="match status" value="1"/>
</dbReference>
<dbReference type="RefSeq" id="WP_276242009.1">
    <property type="nucleotide sequence ID" value="NZ_CP154792.1"/>
</dbReference>
<evidence type="ECO:0000256" key="2">
    <source>
        <dbReference type="SAM" id="SignalP"/>
    </source>
</evidence>
<evidence type="ECO:0000256" key="1">
    <source>
        <dbReference type="ARBA" id="ARBA00006987"/>
    </source>
</evidence>
<evidence type="ECO:0000313" key="4">
    <source>
        <dbReference type="Proteomes" id="UP001446337"/>
    </source>
</evidence>
<feature type="signal peptide" evidence="2">
    <location>
        <begin position="1"/>
        <end position="23"/>
    </location>
</feature>
<keyword evidence="2" id="KW-0732">Signal</keyword>
<dbReference type="SUPFAM" id="SSF53850">
    <property type="entry name" value="Periplasmic binding protein-like II"/>
    <property type="match status" value="1"/>
</dbReference>
<protein>
    <submittedName>
        <fullName evidence="3">Tripartite tricarboxylate transporter substrate binding protein</fullName>
    </submittedName>
</protein>
<dbReference type="InterPro" id="IPR042100">
    <property type="entry name" value="Bug_dom1"/>
</dbReference>
<proteinExistence type="inferred from homology"/>